<dbReference type="CDD" id="cd05333">
    <property type="entry name" value="BKR_SDR_c"/>
    <property type="match status" value="1"/>
</dbReference>
<dbReference type="Pfam" id="PF00106">
    <property type="entry name" value="adh_short"/>
    <property type="match status" value="1"/>
</dbReference>
<evidence type="ECO:0000256" key="3">
    <source>
        <dbReference type="ARBA" id="ARBA00023002"/>
    </source>
</evidence>
<feature type="binding site" evidence="6">
    <location>
        <position position="88"/>
    </location>
    <ligand>
        <name>NADP(+)</name>
        <dbReference type="ChEBI" id="CHEBI:58349"/>
    </ligand>
</feature>
<dbReference type="GO" id="GO:0051287">
    <property type="term" value="F:NAD binding"/>
    <property type="evidence" value="ECO:0007669"/>
    <property type="project" value="InterPro"/>
</dbReference>
<dbReference type="PANTHER" id="PTHR42879:SF2">
    <property type="entry name" value="3-OXOACYL-[ACYL-CARRIER-PROTEIN] REDUCTASE FABG"/>
    <property type="match status" value="1"/>
</dbReference>
<protein>
    <recommendedName>
        <fullName evidence="2">3-oxoacyl-[acyl-carrier-protein] reductase</fullName>
        <ecNumber evidence="2">1.1.1.100</ecNumber>
    </recommendedName>
</protein>
<dbReference type="EMBL" id="JAFCMP010000511">
    <property type="protein sequence ID" value="KAG5178894.1"/>
    <property type="molecule type" value="Genomic_DNA"/>
</dbReference>
<evidence type="ECO:0000256" key="6">
    <source>
        <dbReference type="PIRSR" id="PIRSR611284-2"/>
    </source>
</evidence>
<dbReference type="InterPro" id="IPR020904">
    <property type="entry name" value="Sc_DH/Rdtase_CS"/>
</dbReference>
<dbReference type="PROSITE" id="PS00061">
    <property type="entry name" value="ADH_SHORT"/>
    <property type="match status" value="1"/>
</dbReference>
<feature type="binding site" evidence="6">
    <location>
        <begin position="153"/>
        <end position="157"/>
    </location>
    <ligand>
        <name>NADP(+)</name>
        <dbReference type="ChEBI" id="CHEBI:58349"/>
    </ligand>
</feature>
<dbReference type="AlphaFoldDB" id="A0A835YXE5"/>
<dbReference type="Gene3D" id="3.40.50.720">
    <property type="entry name" value="NAD(P)-binding Rossmann-like Domain"/>
    <property type="match status" value="1"/>
</dbReference>
<dbReference type="SUPFAM" id="SSF51735">
    <property type="entry name" value="NAD(P)-binding Rossmann-fold domains"/>
    <property type="match status" value="1"/>
</dbReference>
<comment type="caution">
    <text evidence="9">The sequence shown here is derived from an EMBL/GenBank/DDBJ whole genome shotgun (WGS) entry which is preliminary data.</text>
</comment>
<evidence type="ECO:0000313" key="10">
    <source>
        <dbReference type="Proteomes" id="UP000664859"/>
    </source>
</evidence>
<evidence type="ECO:0000256" key="4">
    <source>
        <dbReference type="ARBA" id="ARBA00048508"/>
    </source>
</evidence>
<keyword evidence="3" id="KW-0560">Oxidoreductase</keyword>
<dbReference type="EC" id="1.1.1.100" evidence="2"/>
<dbReference type="InterPro" id="IPR050259">
    <property type="entry name" value="SDR"/>
</dbReference>
<proteinExistence type="inferred from homology"/>
<reference evidence="9" key="1">
    <citation type="submission" date="2021-02" db="EMBL/GenBank/DDBJ databases">
        <title>First Annotated Genome of the Yellow-green Alga Tribonema minus.</title>
        <authorList>
            <person name="Mahan K.M."/>
        </authorList>
    </citation>
    <scope>NUCLEOTIDE SEQUENCE</scope>
    <source>
        <strain evidence="9">UTEX B ZZ1240</strain>
    </source>
</reference>
<comment type="catalytic activity">
    <reaction evidence="4">
        <text>a (3R)-hydroxyacyl-[ACP] + NADP(+) = a 3-oxoacyl-[ACP] + NADPH + H(+)</text>
        <dbReference type="Rhea" id="RHEA:17397"/>
        <dbReference type="Rhea" id="RHEA-COMP:9916"/>
        <dbReference type="Rhea" id="RHEA-COMP:9945"/>
        <dbReference type="ChEBI" id="CHEBI:15378"/>
        <dbReference type="ChEBI" id="CHEBI:57783"/>
        <dbReference type="ChEBI" id="CHEBI:58349"/>
        <dbReference type="ChEBI" id="CHEBI:78776"/>
        <dbReference type="ChEBI" id="CHEBI:78827"/>
        <dbReference type="EC" id="1.1.1.100"/>
    </reaction>
</comment>
<dbReference type="InterPro" id="IPR002347">
    <property type="entry name" value="SDR_fam"/>
</dbReference>
<name>A0A835YXE5_9STRA</name>
<feature type="binding site" evidence="6">
    <location>
        <position position="186"/>
    </location>
    <ligand>
        <name>NADP(+)</name>
        <dbReference type="ChEBI" id="CHEBI:58349"/>
    </ligand>
</feature>
<dbReference type="PRINTS" id="PR00081">
    <property type="entry name" value="GDHRDH"/>
</dbReference>
<accession>A0A835YXE5</accession>
<dbReference type="PRINTS" id="PR00080">
    <property type="entry name" value="SDRFAMILY"/>
</dbReference>
<dbReference type="Proteomes" id="UP000664859">
    <property type="component" value="Unassembled WGS sequence"/>
</dbReference>
<dbReference type="GO" id="GO:0004316">
    <property type="term" value="F:3-oxoacyl-[acyl-carrier-protein] reductase (NADPH) activity"/>
    <property type="evidence" value="ECO:0007669"/>
    <property type="project" value="UniProtKB-EC"/>
</dbReference>
<keyword evidence="6" id="KW-0521">NADP</keyword>
<dbReference type="GO" id="GO:0006633">
    <property type="term" value="P:fatty acid biosynthetic process"/>
    <property type="evidence" value="ECO:0007669"/>
    <property type="project" value="InterPro"/>
</dbReference>
<dbReference type="InterPro" id="IPR057326">
    <property type="entry name" value="KR_dom"/>
</dbReference>
<dbReference type="SMART" id="SM00822">
    <property type="entry name" value="PKS_KR"/>
    <property type="match status" value="1"/>
</dbReference>
<feature type="active site" description="Proton acceptor" evidence="5">
    <location>
        <position position="153"/>
    </location>
</feature>
<dbReference type="InterPro" id="IPR036291">
    <property type="entry name" value="NAD(P)-bd_dom_sf"/>
</dbReference>
<evidence type="ECO:0000256" key="5">
    <source>
        <dbReference type="PIRSR" id="PIRSR611284-1"/>
    </source>
</evidence>
<sequence>MKIAVVTGSSRGIGAAIAASLAEKGCKVVINYAASSGAADAVVADIKAKGGEAVAIQADCSKLADVEAMFKGAVEAFPGDNVEVLVNNAGITRDTLVLRMKPDQWQDVIDLNLTGVFYCSQAAAKTMLKKRAGRIVNISSVVGQIGNPGQANYAAAKGGVIAMTRTMGKEFASRGVTVNAVCPGFIESDMTADLQLDAIKAMIPMARLGKASEVAGLVTYLATDPSADYITGHTFNVDGGIAIGC</sequence>
<dbReference type="NCBIfam" id="NF009466">
    <property type="entry name" value="PRK12826.1-2"/>
    <property type="match status" value="1"/>
</dbReference>
<organism evidence="9 10">
    <name type="scientific">Tribonema minus</name>
    <dbReference type="NCBI Taxonomy" id="303371"/>
    <lineage>
        <taxon>Eukaryota</taxon>
        <taxon>Sar</taxon>
        <taxon>Stramenopiles</taxon>
        <taxon>Ochrophyta</taxon>
        <taxon>PX clade</taxon>
        <taxon>Xanthophyceae</taxon>
        <taxon>Tribonematales</taxon>
        <taxon>Tribonemataceae</taxon>
        <taxon>Tribonema</taxon>
    </lineage>
</organism>
<dbReference type="NCBIfam" id="TIGR01830">
    <property type="entry name" value="3oxo_ACP_reduc"/>
    <property type="match status" value="1"/>
</dbReference>
<keyword evidence="10" id="KW-1185">Reference proteome</keyword>
<evidence type="ECO:0000256" key="1">
    <source>
        <dbReference type="ARBA" id="ARBA00006484"/>
    </source>
</evidence>
<comment type="similarity">
    <text evidence="1 7">Belongs to the short-chain dehydrogenases/reductases (SDR) family.</text>
</comment>
<feature type="binding site" evidence="6">
    <location>
        <begin position="8"/>
        <end position="11"/>
    </location>
    <ligand>
        <name>NADP(+)</name>
        <dbReference type="ChEBI" id="CHEBI:58349"/>
    </ligand>
</feature>
<feature type="domain" description="Ketoreductase" evidence="8">
    <location>
        <begin position="2"/>
        <end position="189"/>
    </location>
</feature>
<gene>
    <name evidence="9" type="ORF">JKP88DRAFT_201381</name>
</gene>
<dbReference type="InterPro" id="IPR011284">
    <property type="entry name" value="3oxo_ACP_reduc"/>
</dbReference>
<evidence type="ECO:0000259" key="8">
    <source>
        <dbReference type="SMART" id="SM00822"/>
    </source>
</evidence>
<dbReference type="OrthoDB" id="1393670at2759"/>
<dbReference type="FunFam" id="3.40.50.720:FF:000173">
    <property type="entry name" value="3-oxoacyl-[acyl-carrier protein] reductase"/>
    <property type="match status" value="1"/>
</dbReference>
<dbReference type="PANTHER" id="PTHR42879">
    <property type="entry name" value="3-OXOACYL-(ACYL-CARRIER-PROTEIN) REDUCTASE"/>
    <property type="match status" value="1"/>
</dbReference>
<evidence type="ECO:0000313" key="9">
    <source>
        <dbReference type="EMBL" id="KAG5178894.1"/>
    </source>
</evidence>
<evidence type="ECO:0000256" key="7">
    <source>
        <dbReference type="RuleBase" id="RU000363"/>
    </source>
</evidence>
<evidence type="ECO:0000256" key="2">
    <source>
        <dbReference type="ARBA" id="ARBA00012948"/>
    </source>
</evidence>